<name>A0ABQ1L5F1_9RHOB</name>
<feature type="signal peptide" evidence="5">
    <location>
        <begin position="1"/>
        <end position="19"/>
    </location>
</feature>
<evidence type="ECO:0000256" key="4">
    <source>
        <dbReference type="PROSITE-ProRule" id="PRU00433"/>
    </source>
</evidence>
<keyword evidence="5" id="KW-0732">Signal</keyword>
<dbReference type="Proteomes" id="UP000645462">
    <property type="component" value="Unassembled WGS sequence"/>
</dbReference>
<keyword evidence="2 4" id="KW-0479">Metal-binding</keyword>
<evidence type="ECO:0000313" key="8">
    <source>
        <dbReference type="Proteomes" id="UP000645462"/>
    </source>
</evidence>
<gene>
    <name evidence="7" type="ORF">GCM10011363_38280</name>
</gene>
<dbReference type="PROSITE" id="PS51007">
    <property type="entry name" value="CYTC"/>
    <property type="match status" value="1"/>
</dbReference>
<sequence length="159" mass="16459">MKLTGISAAVVFCATAAIANPVTPGDVQFDEYGAIQTSLSGTMGDAASGAKIMTSRAKGNCVACHAVTALKDAPFHGEVGPTLDGIADYRTAEELRGIIANAKMTFEGSIMPAFYKTSGFIRAGDGYTGKGAKEEDLTPILTAQEIEDVVAFLMTLKGS</sequence>
<dbReference type="InterPro" id="IPR030999">
    <property type="entry name" value="Thiosulf_SoxX"/>
</dbReference>
<evidence type="ECO:0000259" key="6">
    <source>
        <dbReference type="PROSITE" id="PS51007"/>
    </source>
</evidence>
<dbReference type="RefSeq" id="WP_188483706.1">
    <property type="nucleotide sequence ID" value="NZ_BMFC01000014.1"/>
</dbReference>
<evidence type="ECO:0000256" key="2">
    <source>
        <dbReference type="ARBA" id="ARBA00022723"/>
    </source>
</evidence>
<organism evidence="7 8">
    <name type="scientific">Marivita lacus</name>
    <dbReference type="NCBI Taxonomy" id="1323742"/>
    <lineage>
        <taxon>Bacteria</taxon>
        <taxon>Pseudomonadati</taxon>
        <taxon>Pseudomonadota</taxon>
        <taxon>Alphaproteobacteria</taxon>
        <taxon>Rhodobacterales</taxon>
        <taxon>Roseobacteraceae</taxon>
        <taxon>Marivita</taxon>
    </lineage>
</organism>
<dbReference type="NCBIfam" id="TIGR04485">
    <property type="entry name" value="thiosulf_SoxX"/>
    <property type="match status" value="1"/>
</dbReference>
<proteinExistence type="predicted"/>
<dbReference type="SUPFAM" id="SSF46626">
    <property type="entry name" value="Cytochrome c"/>
    <property type="match status" value="1"/>
</dbReference>
<keyword evidence="1 4" id="KW-0349">Heme</keyword>
<dbReference type="Pfam" id="PF00034">
    <property type="entry name" value="Cytochrom_C"/>
    <property type="match status" value="1"/>
</dbReference>
<dbReference type="Gene3D" id="1.10.760.10">
    <property type="entry name" value="Cytochrome c-like domain"/>
    <property type="match status" value="1"/>
</dbReference>
<evidence type="ECO:0000256" key="3">
    <source>
        <dbReference type="ARBA" id="ARBA00023004"/>
    </source>
</evidence>
<evidence type="ECO:0000256" key="5">
    <source>
        <dbReference type="SAM" id="SignalP"/>
    </source>
</evidence>
<dbReference type="InterPro" id="IPR009056">
    <property type="entry name" value="Cyt_c-like_dom"/>
</dbReference>
<protein>
    <recommendedName>
        <fullName evidence="6">Cytochrome c domain-containing protein</fullName>
    </recommendedName>
</protein>
<feature type="chain" id="PRO_5046221365" description="Cytochrome c domain-containing protein" evidence="5">
    <location>
        <begin position="20"/>
        <end position="159"/>
    </location>
</feature>
<feature type="domain" description="Cytochrome c" evidence="6">
    <location>
        <begin position="44"/>
        <end position="157"/>
    </location>
</feature>
<dbReference type="EMBL" id="BMFC01000014">
    <property type="protein sequence ID" value="GGC18032.1"/>
    <property type="molecule type" value="Genomic_DNA"/>
</dbReference>
<keyword evidence="3 4" id="KW-0408">Iron</keyword>
<comment type="caution">
    <text evidence="7">The sequence shown here is derived from an EMBL/GenBank/DDBJ whole genome shotgun (WGS) entry which is preliminary data.</text>
</comment>
<evidence type="ECO:0000313" key="7">
    <source>
        <dbReference type="EMBL" id="GGC18032.1"/>
    </source>
</evidence>
<accession>A0ABQ1L5F1</accession>
<reference evidence="8" key="1">
    <citation type="journal article" date="2019" name="Int. J. Syst. Evol. Microbiol.">
        <title>The Global Catalogue of Microorganisms (GCM) 10K type strain sequencing project: providing services to taxonomists for standard genome sequencing and annotation.</title>
        <authorList>
            <consortium name="The Broad Institute Genomics Platform"/>
            <consortium name="The Broad Institute Genome Sequencing Center for Infectious Disease"/>
            <person name="Wu L."/>
            <person name="Ma J."/>
        </authorList>
    </citation>
    <scope>NUCLEOTIDE SEQUENCE [LARGE SCALE GENOMIC DNA]</scope>
    <source>
        <strain evidence="8">CGMCC 1.12478</strain>
    </source>
</reference>
<evidence type="ECO:0000256" key="1">
    <source>
        <dbReference type="ARBA" id="ARBA00022617"/>
    </source>
</evidence>
<dbReference type="InterPro" id="IPR036909">
    <property type="entry name" value="Cyt_c-like_dom_sf"/>
</dbReference>
<keyword evidence="8" id="KW-1185">Reference proteome</keyword>